<feature type="transmembrane region" description="Helical" evidence="1">
    <location>
        <begin position="36"/>
        <end position="55"/>
    </location>
</feature>
<proteinExistence type="predicted"/>
<evidence type="ECO:0000256" key="1">
    <source>
        <dbReference type="SAM" id="Phobius"/>
    </source>
</evidence>
<dbReference type="EMBL" id="JAUSUP010000006">
    <property type="protein sequence ID" value="MDQ0352249.1"/>
    <property type="molecule type" value="Genomic_DNA"/>
</dbReference>
<feature type="transmembrane region" description="Helical" evidence="1">
    <location>
        <begin position="7"/>
        <end position="24"/>
    </location>
</feature>
<feature type="transmembrane region" description="Helical" evidence="1">
    <location>
        <begin position="67"/>
        <end position="85"/>
    </location>
</feature>
<protein>
    <submittedName>
        <fullName evidence="2">Uncharacterized protein</fullName>
    </submittedName>
</protein>
<name>A0ABU0DUW7_9BACI</name>
<keyword evidence="1" id="KW-0472">Membrane</keyword>
<evidence type="ECO:0000313" key="2">
    <source>
        <dbReference type="EMBL" id="MDQ0352249.1"/>
    </source>
</evidence>
<keyword evidence="1" id="KW-0812">Transmembrane</keyword>
<evidence type="ECO:0000313" key="3">
    <source>
        <dbReference type="Proteomes" id="UP001236723"/>
    </source>
</evidence>
<gene>
    <name evidence="2" type="ORF">J2R98_002083</name>
</gene>
<feature type="transmembrane region" description="Helical" evidence="1">
    <location>
        <begin position="105"/>
        <end position="125"/>
    </location>
</feature>
<keyword evidence="3" id="KW-1185">Reference proteome</keyword>
<accession>A0ABU0DUW7</accession>
<reference evidence="2 3" key="1">
    <citation type="submission" date="2023-07" db="EMBL/GenBank/DDBJ databases">
        <title>Genomic Encyclopedia of Type Strains, Phase IV (KMG-IV): sequencing the most valuable type-strain genomes for metagenomic binning, comparative biology and taxonomic classification.</title>
        <authorList>
            <person name="Goeker M."/>
        </authorList>
    </citation>
    <scope>NUCLEOTIDE SEQUENCE [LARGE SCALE GENOMIC DNA]</scope>
    <source>
        <strain evidence="2 3">DSM 15448</strain>
    </source>
</reference>
<sequence length="173" mass="19346">MDRVLKWCYILGLVLFMQPAVFSFGVEGRTGQDSLVLVYILLISLSLIQVGLIYWIKIYSEDRLMQFALLLTIVGIPFLMISQFVSLLNLVGETTPDVLTIHLELTPIGAMSLLFPLGLISFGYVLFKRYIRIGILLLIAAFVMVGGLVITPWVHHVGVVFVSVFGIMLVKKL</sequence>
<organism evidence="2 3">
    <name type="scientific">Alkalibacillus filiformis</name>
    <dbReference type="NCBI Taxonomy" id="200990"/>
    <lineage>
        <taxon>Bacteria</taxon>
        <taxon>Bacillati</taxon>
        <taxon>Bacillota</taxon>
        <taxon>Bacilli</taxon>
        <taxon>Bacillales</taxon>
        <taxon>Bacillaceae</taxon>
        <taxon>Alkalibacillus</taxon>
    </lineage>
</organism>
<comment type="caution">
    <text evidence="2">The sequence shown here is derived from an EMBL/GenBank/DDBJ whole genome shotgun (WGS) entry which is preliminary data.</text>
</comment>
<dbReference type="RefSeq" id="WP_307068666.1">
    <property type="nucleotide sequence ID" value="NZ_JAUSUP010000006.1"/>
</dbReference>
<keyword evidence="1" id="KW-1133">Transmembrane helix</keyword>
<feature type="transmembrane region" description="Helical" evidence="1">
    <location>
        <begin position="130"/>
        <end position="147"/>
    </location>
</feature>
<dbReference type="Proteomes" id="UP001236723">
    <property type="component" value="Unassembled WGS sequence"/>
</dbReference>